<dbReference type="AlphaFoldDB" id="A0A1Q4HWN2"/>
<dbReference type="PANTHER" id="PTHR44054:SF1">
    <property type="entry name" value="SYNAPTIC VESICLE MEMBRANE PROTEIN VAT-1 HOMOLOG"/>
    <property type="match status" value="1"/>
</dbReference>
<dbReference type="STRING" id="53378.BRW65_09675"/>
<dbReference type="GO" id="GO:0016491">
    <property type="term" value="F:oxidoreductase activity"/>
    <property type="evidence" value="ECO:0007669"/>
    <property type="project" value="UniProtKB-KW"/>
</dbReference>
<dbReference type="InterPro" id="IPR011032">
    <property type="entry name" value="GroES-like_sf"/>
</dbReference>
<dbReference type="InterPro" id="IPR020843">
    <property type="entry name" value="ER"/>
</dbReference>
<evidence type="ECO:0000313" key="5">
    <source>
        <dbReference type="Proteomes" id="UP000186438"/>
    </source>
</evidence>
<dbReference type="Gene3D" id="3.90.180.10">
    <property type="entry name" value="Medium-chain alcohol dehydrogenases, catalytic domain"/>
    <property type="match status" value="1"/>
</dbReference>
<keyword evidence="1" id="KW-0560">Oxidoreductase</keyword>
<evidence type="ECO:0000256" key="2">
    <source>
        <dbReference type="SAM" id="MobiDB-lite"/>
    </source>
</evidence>
<dbReference type="Proteomes" id="UP000186438">
    <property type="component" value="Unassembled WGS sequence"/>
</dbReference>
<dbReference type="InterPro" id="IPR013154">
    <property type="entry name" value="ADH-like_N"/>
</dbReference>
<dbReference type="InterPro" id="IPR052100">
    <property type="entry name" value="SV-ATPase_mito-regulator"/>
</dbReference>
<protein>
    <submittedName>
        <fullName evidence="4">Oxidoreductase</fullName>
    </submittedName>
</protein>
<dbReference type="GO" id="GO:0008270">
    <property type="term" value="F:zinc ion binding"/>
    <property type="evidence" value="ECO:0007669"/>
    <property type="project" value="InterPro"/>
</dbReference>
<dbReference type="RefSeq" id="WP_073874030.1">
    <property type="nucleotide sequence ID" value="NZ_MPNT01000007.1"/>
</dbReference>
<proteinExistence type="predicted"/>
<keyword evidence="5" id="KW-1185">Reference proteome</keyword>
<dbReference type="SUPFAM" id="SSF51735">
    <property type="entry name" value="NAD(P)-binding Rossmann-fold domains"/>
    <property type="match status" value="1"/>
</dbReference>
<dbReference type="PANTHER" id="PTHR44054">
    <property type="entry name" value="SYNAPTIC VESICLE MEMBRANE PROTEIN VAT-1 HOMOLOG-LIKE"/>
    <property type="match status" value="1"/>
</dbReference>
<comment type="caution">
    <text evidence="4">The sequence shown here is derived from an EMBL/GenBank/DDBJ whole genome shotgun (WGS) entry which is preliminary data.</text>
</comment>
<evidence type="ECO:0000313" key="4">
    <source>
        <dbReference type="EMBL" id="OJZ74093.1"/>
    </source>
</evidence>
<dbReference type="OrthoDB" id="4512359at2"/>
<feature type="domain" description="Enoyl reductase (ER)" evidence="3">
    <location>
        <begin position="10"/>
        <end position="332"/>
    </location>
</feature>
<dbReference type="SUPFAM" id="SSF50129">
    <property type="entry name" value="GroES-like"/>
    <property type="match status" value="1"/>
</dbReference>
<dbReference type="InterPro" id="IPR036291">
    <property type="entry name" value="NAD(P)-bd_dom_sf"/>
</dbReference>
<dbReference type="InterPro" id="IPR013149">
    <property type="entry name" value="ADH-like_C"/>
</dbReference>
<dbReference type="Pfam" id="PF00107">
    <property type="entry name" value="ADH_zinc_N"/>
    <property type="match status" value="1"/>
</dbReference>
<dbReference type="EMBL" id="MPNT01000007">
    <property type="protein sequence ID" value="OJZ74093.1"/>
    <property type="molecule type" value="Genomic_DNA"/>
</dbReference>
<dbReference type="Pfam" id="PF08240">
    <property type="entry name" value="ADH_N"/>
    <property type="match status" value="1"/>
</dbReference>
<organism evidence="4 5">
    <name type="scientific">Mycobacterium paraffinicum</name>
    <dbReference type="NCBI Taxonomy" id="53378"/>
    <lineage>
        <taxon>Bacteria</taxon>
        <taxon>Bacillati</taxon>
        <taxon>Actinomycetota</taxon>
        <taxon>Actinomycetes</taxon>
        <taxon>Mycobacteriales</taxon>
        <taxon>Mycobacteriaceae</taxon>
        <taxon>Mycobacterium</taxon>
    </lineage>
</organism>
<reference evidence="4 5" key="1">
    <citation type="submission" date="2016-11" db="EMBL/GenBank/DDBJ databases">
        <title>Genome sequences of unsequenced Mycobacteria.</title>
        <authorList>
            <person name="Greninger A.L."/>
            <person name="Fang F."/>
            <person name="Jerome K.R."/>
        </authorList>
    </citation>
    <scope>NUCLEOTIDE SEQUENCE [LARGE SCALE GENOMIC DNA]</scope>
    <source>
        <strain evidence="4 5">M11</strain>
    </source>
</reference>
<evidence type="ECO:0000256" key="1">
    <source>
        <dbReference type="ARBA" id="ARBA00023002"/>
    </source>
</evidence>
<gene>
    <name evidence="4" type="ORF">BRW65_09675</name>
</gene>
<evidence type="ECO:0000259" key="3">
    <source>
        <dbReference type="SMART" id="SM00829"/>
    </source>
</evidence>
<dbReference type="SMART" id="SM00829">
    <property type="entry name" value="PKS_ER"/>
    <property type="match status" value="1"/>
</dbReference>
<name>A0A1Q4HWN2_9MYCO</name>
<dbReference type="InterPro" id="IPR002364">
    <property type="entry name" value="Quin_OxRdtase/zeta-crystal_CS"/>
</dbReference>
<dbReference type="Gene3D" id="3.40.50.720">
    <property type="entry name" value="NAD(P)-binding Rossmann-like Domain"/>
    <property type="match status" value="1"/>
</dbReference>
<dbReference type="PROSITE" id="PS01162">
    <property type="entry name" value="QOR_ZETA_CRYSTAL"/>
    <property type="match status" value="1"/>
</dbReference>
<accession>A0A1Q4HWN2</accession>
<feature type="region of interest" description="Disordered" evidence="2">
    <location>
        <begin position="1"/>
        <end position="28"/>
    </location>
</feature>
<sequence>MRAVVITKRGDPSVLRVQQRPDPPPPGPGQLRVAVRAAGVNFADHLARVGLYPDAPKLPAVVGYEVAGTVEAVGEGVDAGRVGERVLAGTRFGGYAEVVNVAASDSVPLPAEMSFERGAAVPVNYATAWAALHGYGSLRAGERVLVHAAAGGVGIAAVQFAKAAGAEVHGTASPTKHQKLAELGVDRAIHYRRDGWWEGLEPYDVVLDALGGTSLRRSYALLRPGGRLVGYGVSNLQHGEKRSLRAAAPHALAMLRGFNLIDQLSESKAVIGLNMLRLWDDRGTLEPWITPLTKALEDQTIAPIVHAAVPFDEAPEAHRILAARENVGKVVLVP</sequence>